<dbReference type="CDD" id="cd00272">
    <property type="entry name" value="Chemokine_CC"/>
    <property type="match status" value="1"/>
</dbReference>
<dbReference type="GO" id="GO:0048020">
    <property type="term" value="F:CCR chemokine receptor binding"/>
    <property type="evidence" value="ECO:0007669"/>
    <property type="project" value="TreeGrafter"/>
</dbReference>
<dbReference type="SUPFAM" id="SSF54117">
    <property type="entry name" value="Interleukin 8-like chemokines"/>
    <property type="match status" value="1"/>
</dbReference>
<evidence type="ECO:0000313" key="6">
    <source>
        <dbReference type="Ensembl" id="ENSPSMP00000028782.1"/>
    </source>
</evidence>
<reference evidence="6" key="1">
    <citation type="submission" date="2025-08" db="UniProtKB">
        <authorList>
            <consortium name="Ensembl"/>
        </authorList>
    </citation>
    <scope>IDENTIFICATION</scope>
</reference>
<gene>
    <name evidence="6" type="primary">CCL16</name>
</gene>
<proteinExistence type="inferred from homology"/>
<dbReference type="Pfam" id="PF00048">
    <property type="entry name" value="IL8"/>
    <property type="match status" value="1"/>
</dbReference>
<evidence type="ECO:0000259" key="5">
    <source>
        <dbReference type="SMART" id="SM00199"/>
    </source>
</evidence>
<dbReference type="GO" id="GO:0048245">
    <property type="term" value="P:eosinophil chemotaxis"/>
    <property type="evidence" value="ECO:0007669"/>
    <property type="project" value="TreeGrafter"/>
</dbReference>
<dbReference type="GO" id="GO:0042056">
    <property type="term" value="F:chemoattractant activity"/>
    <property type="evidence" value="ECO:0007669"/>
    <property type="project" value="Ensembl"/>
</dbReference>
<keyword evidence="3" id="KW-1015">Disulfide bond</keyword>
<dbReference type="GO" id="GO:0030335">
    <property type="term" value="P:positive regulation of cell migration"/>
    <property type="evidence" value="ECO:0007669"/>
    <property type="project" value="TreeGrafter"/>
</dbReference>
<name>A0A8C9DRA6_PROSS</name>
<dbReference type="InterPro" id="IPR036048">
    <property type="entry name" value="Interleukin_8-like_sf"/>
</dbReference>
<dbReference type="GO" id="GO:0008009">
    <property type="term" value="F:chemokine activity"/>
    <property type="evidence" value="ECO:0007669"/>
    <property type="project" value="InterPro"/>
</dbReference>
<dbReference type="InterPro" id="IPR000827">
    <property type="entry name" value="Chemokine_CC_CS"/>
</dbReference>
<dbReference type="Ensembl" id="ENSPSMT00000033231.1">
    <property type="protein sequence ID" value="ENSPSMP00000028782.1"/>
    <property type="gene ID" value="ENSPSMG00000020013.1"/>
</dbReference>
<keyword evidence="4" id="KW-0964">Secreted</keyword>
<evidence type="ECO:0000313" key="7">
    <source>
        <dbReference type="Proteomes" id="UP000694414"/>
    </source>
</evidence>
<keyword evidence="2 4" id="KW-0202">Cytokine</keyword>
<keyword evidence="4" id="KW-0145">Chemotaxis</keyword>
<evidence type="ECO:0000256" key="2">
    <source>
        <dbReference type="ARBA" id="ARBA00022514"/>
    </source>
</evidence>
<dbReference type="PANTHER" id="PTHR12015:SF21">
    <property type="entry name" value="C-C MOTIF CHEMOKINE 16"/>
    <property type="match status" value="1"/>
</dbReference>
<dbReference type="PROSITE" id="PS00472">
    <property type="entry name" value="SMALL_CYTOKINES_CC"/>
    <property type="match status" value="1"/>
</dbReference>
<feature type="signal peptide" evidence="4">
    <location>
        <begin position="1"/>
        <end position="20"/>
    </location>
</feature>
<keyword evidence="7" id="KW-1185">Reference proteome</keyword>
<organism evidence="6 7">
    <name type="scientific">Prolemur simus</name>
    <name type="common">Greater bamboo lemur</name>
    <name type="synonym">Hapalemur simus</name>
    <dbReference type="NCBI Taxonomy" id="1328070"/>
    <lineage>
        <taxon>Eukaryota</taxon>
        <taxon>Metazoa</taxon>
        <taxon>Chordata</taxon>
        <taxon>Craniata</taxon>
        <taxon>Vertebrata</taxon>
        <taxon>Euteleostomi</taxon>
        <taxon>Mammalia</taxon>
        <taxon>Eutheria</taxon>
        <taxon>Euarchontoglires</taxon>
        <taxon>Primates</taxon>
        <taxon>Strepsirrhini</taxon>
        <taxon>Lemuriformes</taxon>
        <taxon>Lemuridae</taxon>
        <taxon>Prolemur</taxon>
    </lineage>
</organism>
<dbReference type="InterPro" id="IPR039809">
    <property type="entry name" value="Chemokine_b/g/d"/>
</dbReference>
<dbReference type="GO" id="GO:0006954">
    <property type="term" value="P:inflammatory response"/>
    <property type="evidence" value="ECO:0007669"/>
    <property type="project" value="TreeGrafter"/>
</dbReference>
<accession>A0A8C9DRA6</accession>
<comment type="subcellular location">
    <subcellularLocation>
        <location evidence="4">Secreted</location>
    </subcellularLocation>
</comment>
<dbReference type="InterPro" id="IPR001811">
    <property type="entry name" value="Chemokine_IL8-like_dom"/>
</dbReference>
<comment type="similarity">
    <text evidence="1 4">Belongs to the intercrine beta (chemokine CC) family.</text>
</comment>
<reference evidence="6" key="2">
    <citation type="submission" date="2025-09" db="UniProtKB">
        <authorList>
            <consortium name="Ensembl"/>
        </authorList>
    </citation>
    <scope>IDENTIFICATION</scope>
</reference>
<dbReference type="FunFam" id="2.40.50.40:FF:000034">
    <property type="entry name" value="C-C motif chemokine"/>
    <property type="match status" value="1"/>
</dbReference>
<dbReference type="GO" id="GO:0005615">
    <property type="term" value="C:extracellular space"/>
    <property type="evidence" value="ECO:0007669"/>
    <property type="project" value="UniProtKB-KW"/>
</dbReference>
<feature type="domain" description="Chemokine interleukin-8-like" evidence="5">
    <location>
        <begin position="34"/>
        <end position="91"/>
    </location>
</feature>
<dbReference type="AlphaFoldDB" id="A0A8C9DRA6"/>
<dbReference type="Gene3D" id="2.40.50.40">
    <property type="match status" value="1"/>
</dbReference>
<evidence type="ECO:0000256" key="1">
    <source>
        <dbReference type="ARBA" id="ARBA00010868"/>
    </source>
</evidence>
<feature type="chain" id="PRO_5034955095" description="C-C motif chemokine" evidence="4">
    <location>
        <begin position="21"/>
        <end position="120"/>
    </location>
</feature>
<dbReference type="GO" id="GO:0070098">
    <property type="term" value="P:chemokine-mediated signaling pathway"/>
    <property type="evidence" value="ECO:0007669"/>
    <property type="project" value="TreeGrafter"/>
</dbReference>
<dbReference type="Proteomes" id="UP000694414">
    <property type="component" value="Unplaced"/>
</dbReference>
<sequence>MKVSVAVFFLLIITLTTTAAFNSQSKIPEAVNQPTTCCLKYHEKILPRKLVVGYQKALSCHLPAIIFVTRKNRDVCSNPSNDWVQEYIKDPSLPLLPSRNSSLVKINTSKKGQPQLRSSP</sequence>
<dbReference type="SMART" id="SM00199">
    <property type="entry name" value="SCY"/>
    <property type="match status" value="1"/>
</dbReference>
<dbReference type="GO" id="GO:0061844">
    <property type="term" value="P:antimicrobial humoral immune response mediated by antimicrobial peptide"/>
    <property type="evidence" value="ECO:0007669"/>
    <property type="project" value="TreeGrafter"/>
</dbReference>
<keyword evidence="4" id="KW-0732">Signal</keyword>
<evidence type="ECO:0000256" key="3">
    <source>
        <dbReference type="ARBA" id="ARBA00023157"/>
    </source>
</evidence>
<evidence type="ECO:0000256" key="4">
    <source>
        <dbReference type="RuleBase" id="RU361150"/>
    </source>
</evidence>
<dbReference type="PANTHER" id="PTHR12015">
    <property type="entry name" value="SMALL INDUCIBLE CYTOKINE A"/>
    <property type="match status" value="1"/>
</dbReference>
<protein>
    <recommendedName>
        <fullName evidence="4">C-C motif chemokine</fullName>
    </recommendedName>
</protein>
<dbReference type="GeneTree" id="ENSGT01100000263482"/>